<dbReference type="Proteomes" id="UP000297245">
    <property type="component" value="Unassembled WGS sequence"/>
</dbReference>
<feature type="compositionally biased region" description="Gly residues" evidence="1">
    <location>
        <begin position="195"/>
        <end position="207"/>
    </location>
</feature>
<feature type="region of interest" description="Disordered" evidence="1">
    <location>
        <begin position="93"/>
        <end position="215"/>
    </location>
</feature>
<name>A0A4S8KPY7_DENBC</name>
<feature type="compositionally biased region" description="Basic residues" evidence="1">
    <location>
        <begin position="296"/>
        <end position="310"/>
    </location>
</feature>
<protein>
    <submittedName>
        <fullName evidence="2">Uncharacterized protein</fullName>
    </submittedName>
</protein>
<evidence type="ECO:0000256" key="1">
    <source>
        <dbReference type="SAM" id="MobiDB-lite"/>
    </source>
</evidence>
<reference evidence="2 3" key="1">
    <citation type="journal article" date="2019" name="Nat. Ecol. Evol.">
        <title>Megaphylogeny resolves global patterns of mushroom evolution.</title>
        <authorList>
            <person name="Varga T."/>
            <person name="Krizsan K."/>
            <person name="Foldi C."/>
            <person name="Dima B."/>
            <person name="Sanchez-Garcia M."/>
            <person name="Sanchez-Ramirez S."/>
            <person name="Szollosi G.J."/>
            <person name="Szarkandi J.G."/>
            <person name="Papp V."/>
            <person name="Albert L."/>
            <person name="Andreopoulos W."/>
            <person name="Angelini C."/>
            <person name="Antonin V."/>
            <person name="Barry K.W."/>
            <person name="Bougher N.L."/>
            <person name="Buchanan P."/>
            <person name="Buyck B."/>
            <person name="Bense V."/>
            <person name="Catcheside P."/>
            <person name="Chovatia M."/>
            <person name="Cooper J."/>
            <person name="Damon W."/>
            <person name="Desjardin D."/>
            <person name="Finy P."/>
            <person name="Geml J."/>
            <person name="Haridas S."/>
            <person name="Hughes K."/>
            <person name="Justo A."/>
            <person name="Karasinski D."/>
            <person name="Kautmanova I."/>
            <person name="Kiss B."/>
            <person name="Kocsube S."/>
            <person name="Kotiranta H."/>
            <person name="LaButti K.M."/>
            <person name="Lechner B.E."/>
            <person name="Liimatainen K."/>
            <person name="Lipzen A."/>
            <person name="Lukacs Z."/>
            <person name="Mihaltcheva S."/>
            <person name="Morgado L.N."/>
            <person name="Niskanen T."/>
            <person name="Noordeloos M.E."/>
            <person name="Ohm R.A."/>
            <person name="Ortiz-Santana B."/>
            <person name="Ovrebo C."/>
            <person name="Racz N."/>
            <person name="Riley R."/>
            <person name="Savchenko A."/>
            <person name="Shiryaev A."/>
            <person name="Soop K."/>
            <person name="Spirin V."/>
            <person name="Szebenyi C."/>
            <person name="Tomsovsky M."/>
            <person name="Tulloss R.E."/>
            <person name="Uehling J."/>
            <person name="Grigoriev I.V."/>
            <person name="Vagvolgyi C."/>
            <person name="Papp T."/>
            <person name="Martin F.M."/>
            <person name="Miettinen O."/>
            <person name="Hibbett D.S."/>
            <person name="Nagy L.G."/>
        </authorList>
    </citation>
    <scope>NUCLEOTIDE SEQUENCE [LARGE SCALE GENOMIC DNA]</scope>
    <source>
        <strain evidence="2 3">CBS 962.96</strain>
    </source>
</reference>
<evidence type="ECO:0000313" key="2">
    <source>
        <dbReference type="EMBL" id="THU77621.1"/>
    </source>
</evidence>
<feature type="compositionally biased region" description="Polar residues" evidence="1">
    <location>
        <begin position="96"/>
        <end position="110"/>
    </location>
</feature>
<sequence>MSPTRSSTTITTSSLTKAAATTPPSLALSKHTSIYLTTITSPCPSPRFLQLTHFPPLGLTTWLMGRLKYASSPPPLHTPNSLAAAYPGGFPLLGDSDQTYPQCQQHQVYPSNSSSSPYASTSVSQPPSLPHTSMLGQNQGQQPKQTQQQQHRGHGVPAFNTTLIPGNGTSTSASSPSSAMTVPEFQPSSSSLAGAVGGGGGSGGGLAEGTTGRRPSLSLNLGHQFNGYIGNTGGRDGIIKYEGDGMCGVENTSISSTTGHGHVLGYLTPTTVTTTAGVGGFSGTNGATGFMSGSMHHQHHLHPHHPHHQHNPSQYAGHSHVHPHHPHPFAYNHHGVGGGEARGNRSGTMTLLMPMLPMLSMSRCYLFCLWTVVVV</sequence>
<keyword evidence="3" id="KW-1185">Reference proteome</keyword>
<feature type="compositionally biased region" description="Low complexity" evidence="1">
    <location>
        <begin position="111"/>
        <end position="124"/>
    </location>
</feature>
<accession>A0A4S8KPY7</accession>
<feature type="compositionally biased region" description="Low complexity" evidence="1">
    <location>
        <begin position="137"/>
        <end position="150"/>
    </location>
</feature>
<proteinExistence type="predicted"/>
<gene>
    <name evidence="2" type="ORF">K435DRAFT_877609</name>
</gene>
<feature type="compositionally biased region" description="Low complexity" evidence="1">
    <location>
        <begin position="169"/>
        <end position="179"/>
    </location>
</feature>
<evidence type="ECO:0000313" key="3">
    <source>
        <dbReference type="Proteomes" id="UP000297245"/>
    </source>
</evidence>
<feature type="compositionally biased region" description="Polar residues" evidence="1">
    <location>
        <begin position="159"/>
        <end position="168"/>
    </location>
</feature>
<organism evidence="2 3">
    <name type="scientific">Dendrothele bispora (strain CBS 962.96)</name>
    <dbReference type="NCBI Taxonomy" id="1314807"/>
    <lineage>
        <taxon>Eukaryota</taxon>
        <taxon>Fungi</taxon>
        <taxon>Dikarya</taxon>
        <taxon>Basidiomycota</taxon>
        <taxon>Agaricomycotina</taxon>
        <taxon>Agaricomycetes</taxon>
        <taxon>Agaricomycetidae</taxon>
        <taxon>Agaricales</taxon>
        <taxon>Agaricales incertae sedis</taxon>
        <taxon>Dendrothele</taxon>
    </lineage>
</organism>
<dbReference type="AlphaFoldDB" id="A0A4S8KPY7"/>
<dbReference type="EMBL" id="ML180382">
    <property type="protein sequence ID" value="THU77621.1"/>
    <property type="molecule type" value="Genomic_DNA"/>
</dbReference>
<feature type="region of interest" description="Disordered" evidence="1">
    <location>
        <begin position="295"/>
        <end position="321"/>
    </location>
</feature>